<feature type="non-terminal residue" evidence="1">
    <location>
        <position position="1"/>
    </location>
</feature>
<name>A0A382SKN9_9ZZZZ</name>
<proteinExistence type="predicted"/>
<gene>
    <name evidence="1" type="ORF">METZ01_LOCUS362976</name>
</gene>
<dbReference type="SUPFAM" id="SSF55811">
    <property type="entry name" value="Nudix"/>
    <property type="match status" value="1"/>
</dbReference>
<dbReference type="InterPro" id="IPR015797">
    <property type="entry name" value="NUDIX_hydrolase-like_dom_sf"/>
</dbReference>
<evidence type="ECO:0000313" key="1">
    <source>
        <dbReference type="EMBL" id="SVD10122.1"/>
    </source>
</evidence>
<protein>
    <recommendedName>
        <fullName evidence="2">Nudix hydrolase domain-containing protein</fullName>
    </recommendedName>
</protein>
<organism evidence="1">
    <name type="scientific">marine metagenome</name>
    <dbReference type="NCBI Taxonomy" id="408172"/>
    <lineage>
        <taxon>unclassified sequences</taxon>
        <taxon>metagenomes</taxon>
        <taxon>ecological metagenomes</taxon>
    </lineage>
</organism>
<evidence type="ECO:0008006" key="2">
    <source>
        <dbReference type="Google" id="ProtNLM"/>
    </source>
</evidence>
<reference evidence="1" key="1">
    <citation type="submission" date="2018-05" db="EMBL/GenBank/DDBJ databases">
        <authorList>
            <person name="Lanie J.A."/>
            <person name="Ng W.-L."/>
            <person name="Kazmierczak K.M."/>
            <person name="Andrzejewski T.M."/>
            <person name="Davidsen T.M."/>
            <person name="Wayne K.J."/>
            <person name="Tettelin H."/>
            <person name="Glass J.I."/>
            <person name="Rusch D."/>
            <person name="Podicherti R."/>
            <person name="Tsui H.-C.T."/>
            <person name="Winkler M.E."/>
        </authorList>
    </citation>
    <scope>NUCLEOTIDE SEQUENCE</scope>
</reference>
<dbReference type="EMBL" id="UINC01129615">
    <property type="protein sequence ID" value="SVD10122.1"/>
    <property type="molecule type" value="Genomic_DNA"/>
</dbReference>
<dbReference type="AlphaFoldDB" id="A0A382SKN9"/>
<dbReference type="Gene3D" id="3.90.79.10">
    <property type="entry name" value="Nucleoside Triphosphate Pyrophosphohydrolase"/>
    <property type="match status" value="1"/>
</dbReference>
<accession>A0A382SKN9</accession>
<sequence>VADHEIVLSAEHTEVRWLSFDDAHELAEYDGNKTALWELDQRLVQR</sequence>